<evidence type="ECO:0000256" key="2">
    <source>
        <dbReference type="SAM" id="Phobius"/>
    </source>
</evidence>
<dbReference type="RefSeq" id="WP_264793462.1">
    <property type="nucleotide sequence ID" value="NZ_AP026867.1"/>
</dbReference>
<dbReference type="AlphaFoldDB" id="A0A915YG41"/>
<name>A0A915YG41_9BACT</name>
<dbReference type="EMBL" id="AP026867">
    <property type="protein sequence ID" value="BDS12390.1"/>
    <property type="molecule type" value="Genomic_DNA"/>
</dbReference>
<evidence type="ECO:0000256" key="1">
    <source>
        <dbReference type="SAM" id="MobiDB-lite"/>
    </source>
</evidence>
<proteinExistence type="predicted"/>
<accession>A0A915YG41</accession>
<organism evidence="3 4">
    <name type="scientific">Aureispira anguillae</name>
    <dbReference type="NCBI Taxonomy" id="2864201"/>
    <lineage>
        <taxon>Bacteria</taxon>
        <taxon>Pseudomonadati</taxon>
        <taxon>Bacteroidota</taxon>
        <taxon>Saprospiria</taxon>
        <taxon>Saprospirales</taxon>
        <taxon>Saprospiraceae</taxon>
        <taxon>Aureispira</taxon>
    </lineage>
</organism>
<evidence type="ECO:0000313" key="4">
    <source>
        <dbReference type="Proteomes" id="UP001060919"/>
    </source>
</evidence>
<evidence type="ECO:0000313" key="3">
    <source>
        <dbReference type="EMBL" id="BDS12390.1"/>
    </source>
</evidence>
<feature type="region of interest" description="Disordered" evidence="1">
    <location>
        <begin position="47"/>
        <end position="86"/>
    </location>
</feature>
<dbReference type="Proteomes" id="UP001060919">
    <property type="component" value="Chromosome"/>
</dbReference>
<keyword evidence="2" id="KW-0472">Membrane</keyword>
<keyword evidence="4" id="KW-1185">Reference proteome</keyword>
<feature type="compositionally biased region" description="Basic and acidic residues" evidence="1">
    <location>
        <begin position="47"/>
        <end position="57"/>
    </location>
</feature>
<keyword evidence="2" id="KW-1133">Transmembrane helix</keyword>
<keyword evidence="2" id="KW-0812">Transmembrane</keyword>
<feature type="compositionally biased region" description="Polar residues" evidence="1">
    <location>
        <begin position="58"/>
        <end position="73"/>
    </location>
</feature>
<gene>
    <name evidence="3" type="ORF">AsAng_0031110</name>
</gene>
<reference evidence="3" key="1">
    <citation type="submission" date="2022-09" db="EMBL/GenBank/DDBJ databases">
        <title>Aureispira anguillicida sp. nov., isolated from Leptocephalus of Japanese eel Anguilla japonica.</title>
        <authorList>
            <person name="Yuasa K."/>
            <person name="Mekata T."/>
            <person name="Ikunari K."/>
        </authorList>
    </citation>
    <scope>NUCLEOTIDE SEQUENCE</scope>
    <source>
        <strain evidence="3">EL160426</strain>
    </source>
</reference>
<protein>
    <submittedName>
        <fullName evidence="3">Uncharacterized protein</fullName>
    </submittedName>
</protein>
<feature type="transmembrane region" description="Helical" evidence="2">
    <location>
        <begin position="6"/>
        <end position="27"/>
    </location>
</feature>
<dbReference type="KEGG" id="aup:AsAng_0031110"/>
<sequence>MLEKHKYKILVTILAFIILGGGAVYFIKKQKAKKKAEQEALALEEKKKKIAPKKNDLPTETPQAKTTVEQTPDLQVAGAGEVKTRS</sequence>